<dbReference type="EMBL" id="MGDE01000136">
    <property type="protein sequence ID" value="OGL45417.1"/>
    <property type="molecule type" value="Genomic_DNA"/>
</dbReference>
<keyword evidence="4 5" id="KW-0413">Isomerase</keyword>
<dbReference type="PANTHER" id="PTHR13767">
    <property type="entry name" value="TRNA-PSEUDOURIDINE SYNTHASE"/>
    <property type="match status" value="1"/>
</dbReference>
<dbReference type="Gene3D" id="3.30.2350.10">
    <property type="entry name" value="Pseudouridine synthase"/>
    <property type="match status" value="1"/>
</dbReference>
<dbReference type="InterPro" id="IPR032819">
    <property type="entry name" value="TruB_C"/>
</dbReference>
<keyword evidence="3 5" id="KW-0819">tRNA processing</keyword>
<dbReference type="GO" id="GO:0160148">
    <property type="term" value="F:tRNA pseudouridine(55) synthase activity"/>
    <property type="evidence" value="ECO:0007669"/>
    <property type="project" value="UniProtKB-EC"/>
</dbReference>
<evidence type="ECO:0000313" key="8">
    <source>
        <dbReference type="EMBL" id="OGL45417.1"/>
    </source>
</evidence>
<evidence type="ECO:0000256" key="1">
    <source>
        <dbReference type="ARBA" id="ARBA00000385"/>
    </source>
</evidence>
<evidence type="ECO:0000313" key="9">
    <source>
        <dbReference type="Proteomes" id="UP000178797"/>
    </source>
</evidence>
<sequence>MPACGRQARYSFSIDIVKSIINFMINGALNIYKEKGVTSFYVVRKIKKILGVKKCGHAGTLDPLAEGVMQVCIGRGTKMVPFLQEEEKTYEAVIRLGISTDTQDGEGRIIKQCDDIKVNQENILAVLNRFTGVQEQIPPMFSALRFQGKRLYTLARRGIEVPRKPRLIKIYGINLLDFNFPDFKIIVRCSKGTYIRTLASDIGESLECGAYLYSLKRIKIGKFLIEHSLTIEEVKKLAREGKIEEKIYSSEEMLEVKSGYLNPQKN</sequence>
<dbReference type="GO" id="GO:0031119">
    <property type="term" value="P:tRNA pseudouridine synthesis"/>
    <property type="evidence" value="ECO:0007669"/>
    <property type="project" value="UniProtKB-UniRule"/>
</dbReference>
<evidence type="ECO:0000256" key="3">
    <source>
        <dbReference type="ARBA" id="ARBA00022694"/>
    </source>
</evidence>
<dbReference type="NCBIfam" id="TIGR00431">
    <property type="entry name" value="TruB"/>
    <property type="match status" value="1"/>
</dbReference>
<comment type="catalytic activity">
    <reaction evidence="1 5">
        <text>uridine(55) in tRNA = pseudouridine(55) in tRNA</text>
        <dbReference type="Rhea" id="RHEA:42532"/>
        <dbReference type="Rhea" id="RHEA-COMP:10101"/>
        <dbReference type="Rhea" id="RHEA-COMP:10102"/>
        <dbReference type="ChEBI" id="CHEBI:65314"/>
        <dbReference type="ChEBI" id="CHEBI:65315"/>
        <dbReference type="EC" id="5.4.99.25"/>
    </reaction>
</comment>
<dbReference type="InterPro" id="IPR020103">
    <property type="entry name" value="PsdUridine_synth_cat_dom_sf"/>
</dbReference>
<evidence type="ECO:0000259" key="6">
    <source>
        <dbReference type="Pfam" id="PF01509"/>
    </source>
</evidence>
<dbReference type="GO" id="GO:1990481">
    <property type="term" value="P:mRNA pseudouridine synthesis"/>
    <property type="evidence" value="ECO:0007669"/>
    <property type="project" value="TreeGrafter"/>
</dbReference>
<dbReference type="AlphaFoldDB" id="A0A1F7RX40"/>
<feature type="domain" description="tRNA pseudouridylate synthase B C-terminal" evidence="7">
    <location>
        <begin position="196"/>
        <end position="243"/>
    </location>
</feature>
<dbReference type="Proteomes" id="UP000178797">
    <property type="component" value="Unassembled WGS sequence"/>
</dbReference>
<dbReference type="Pfam" id="PF01509">
    <property type="entry name" value="TruB_N"/>
    <property type="match status" value="1"/>
</dbReference>
<evidence type="ECO:0000256" key="2">
    <source>
        <dbReference type="ARBA" id="ARBA00005642"/>
    </source>
</evidence>
<comment type="caution">
    <text evidence="8">The sequence shown here is derived from an EMBL/GenBank/DDBJ whole genome shotgun (WGS) entry which is preliminary data.</text>
</comment>
<dbReference type="Pfam" id="PF16198">
    <property type="entry name" value="TruB_C_2"/>
    <property type="match status" value="1"/>
</dbReference>
<organism evidence="8 9">
    <name type="scientific">Candidatus Schekmanbacteria bacterium RBG_16_38_10</name>
    <dbReference type="NCBI Taxonomy" id="1817879"/>
    <lineage>
        <taxon>Bacteria</taxon>
        <taxon>Candidatus Schekmaniibacteriota</taxon>
    </lineage>
</organism>
<dbReference type="SUPFAM" id="SSF55120">
    <property type="entry name" value="Pseudouridine synthase"/>
    <property type="match status" value="1"/>
</dbReference>
<gene>
    <name evidence="5" type="primary">truB</name>
    <name evidence="8" type="ORF">A2W05_03530</name>
</gene>
<evidence type="ECO:0000256" key="5">
    <source>
        <dbReference type="HAMAP-Rule" id="MF_01080"/>
    </source>
</evidence>
<dbReference type="HAMAP" id="MF_01080">
    <property type="entry name" value="TruB_bact"/>
    <property type="match status" value="1"/>
</dbReference>
<name>A0A1F7RX40_9BACT</name>
<comment type="function">
    <text evidence="5">Responsible for synthesis of pseudouridine from uracil-55 in the psi GC loop of transfer RNAs.</text>
</comment>
<comment type="similarity">
    <text evidence="2 5">Belongs to the pseudouridine synthase TruB family. Type 1 subfamily.</text>
</comment>
<evidence type="ECO:0000256" key="4">
    <source>
        <dbReference type="ARBA" id="ARBA00023235"/>
    </source>
</evidence>
<reference evidence="8 9" key="1">
    <citation type="journal article" date="2016" name="Nat. Commun.">
        <title>Thousands of microbial genomes shed light on interconnected biogeochemical processes in an aquifer system.</title>
        <authorList>
            <person name="Anantharaman K."/>
            <person name="Brown C.T."/>
            <person name="Hug L.A."/>
            <person name="Sharon I."/>
            <person name="Castelle C.J."/>
            <person name="Probst A.J."/>
            <person name="Thomas B.C."/>
            <person name="Singh A."/>
            <person name="Wilkins M.J."/>
            <person name="Karaoz U."/>
            <person name="Brodie E.L."/>
            <person name="Williams K.H."/>
            <person name="Hubbard S.S."/>
            <person name="Banfield J.F."/>
        </authorList>
    </citation>
    <scope>NUCLEOTIDE SEQUENCE [LARGE SCALE GENOMIC DNA]</scope>
</reference>
<feature type="domain" description="Pseudouridine synthase II N-terminal" evidence="6">
    <location>
        <begin position="47"/>
        <end position="195"/>
    </location>
</feature>
<accession>A0A1F7RX40</accession>
<dbReference type="InterPro" id="IPR002501">
    <property type="entry name" value="PsdUridine_synth_N"/>
</dbReference>
<dbReference type="InterPro" id="IPR014780">
    <property type="entry name" value="tRNA_psdUridine_synth_TruB"/>
</dbReference>
<dbReference type="CDD" id="cd02573">
    <property type="entry name" value="PseudoU_synth_EcTruB"/>
    <property type="match status" value="1"/>
</dbReference>
<evidence type="ECO:0000259" key="7">
    <source>
        <dbReference type="Pfam" id="PF16198"/>
    </source>
</evidence>
<feature type="active site" description="Nucleophile" evidence="5">
    <location>
        <position position="62"/>
    </location>
</feature>
<dbReference type="EC" id="5.4.99.25" evidence="5"/>
<protein>
    <recommendedName>
        <fullName evidence="5">tRNA pseudouridine synthase B</fullName>
        <ecNumber evidence="5">5.4.99.25</ecNumber>
    </recommendedName>
    <alternativeName>
        <fullName evidence="5">tRNA pseudouridine(55) synthase</fullName>
        <shortName evidence="5">Psi55 synthase</shortName>
    </alternativeName>
    <alternativeName>
        <fullName evidence="5">tRNA pseudouridylate synthase</fullName>
    </alternativeName>
    <alternativeName>
        <fullName evidence="5">tRNA-uridine isomerase</fullName>
    </alternativeName>
</protein>
<dbReference type="PANTHER" id="PTHR13767:SF2">
    <property type="entry name" value="PSEUDOURIDYLATE SYNTHASE TRUB1"/>
    <property type="match status" value="1"/>
</dbReference>
<dbReference type="GO" id="GO:0003723">
    <property type="term" value="F:RNA binding"/>
    <property type="evidence" value="ECO:0007669"/>
    <property type="project" value="InterPro"/>
</dbReference>
<proteinExistence type="inferred from homology"/>